<name>A0ABW7BA17_9ACTN</name>
<comment type="caution">
    <text evidence="3">The sequence shown here is derived from an EMBL/GenBank/DDBJ whole genome shotgun (WGS) entry which is preliminary data.</text>
</comment>
<dbReference type="InterPro" id="IPR027417">
    <property type="entry name" value="P-loop_NTPase"/>
</dbReference>
<evidence type="ECO:0000313" key="3">
    <source>
        <dbReference type="EMBL" id="MFG3014038.1"/>
    </source>
</evidence>
<sequence length="1199" mass="131438">MVEGRRRTRPWGPLKGPDQQADALAQLLRDWLDGANLRVDDLRKRLTPEHFTTGRVPSRTTVADRLAGVGLDNDFVEAVADVCSADAAGRQRLLEQARAVRSGQVPRQQPRRQPAPAGDGGIAGELIVVQRHSLAVSDKLLRAMERVAELERERNNANQMVLLLLAMVDKLQRDIETLTSEQGRLRGDVTQPLVREVHERLERSEEQRRKAEHELDRARDERRRADRLAEEAADQVRALTAELELLRRHAAAAQGGPLPVVVAPEPNGHERLDADAGDIDQALAKAALYLDGGADRLDRLADELRLDSATDIPADTTTGSPADIPSYNPADNAADNSPASGDAADNPPDIPAAVPGTPAEAPDALPPVYNVPRRNTRFTGRESLLDETHRLLAGNGPRTGAVTLYGMLGVGKTQLATEYVYRFGSEYDAVWWINADSRAGTRHRLAELVRQLDLSTGPAYGERLRAVRDALHRGTPYSRWLLVLDGADEPDSIADLVPTGPGHVLITSRSPGWGDHRSELLEVRVLDEEASVALVRRRAPRLTVTDSHRLAEALAGLPLLLDQVAGWLHTSGVSVDDYLSQGHRGFDRDVALVSADYPLPFQDAWTIQLNKLRETAPESVDLLQLFAFFAPGRIPVRLLREMPIGSLSKRLAALLGDPQLWATAVNRLHQASVVRLVSPEAAAEGGPSSGDSVYLHPMVHGLVRGNMPETDRLEFGSAVRRALTAADPRKPADTRHWDTYAEIVPHMEYADVLSNVSDIRVQELRLNCLQYLYLAGVYESGASLAQRALDTVRELLGASHSWVWDLVHAATSLLRACGRYERVHAMDRAAREQLRAERGLPDPYHLRATEDLSADLRALGRWQEALELCQWVYGSHRAQLGPLESRTLHVLSGLGSCLRLLGRYKEALESDRESLEGRRQQLRRGHPLTLSAHIAYATDLRLLGRYQDAQNTQEDSAREHREVLGADHPQTLWAEYNLALCRHHSGDHTGARQLLDRVVHAAGDRLGTEHPATLAFTAGRSCLARERGDLAGALDTSESVMSGYGQLLPAEHPFLAGVRANHALILAQTGRRGAAHALIEQALSDLTAALGESHPYTLGCALNASGLRNSVGDAEGAAALSEETVTRAAETLGRVHPLTLSARVAHVADLRVLGRRQDADGFEQTALRDLEGALGVLHPRTAAARARHRPYWDFEPEVL</sequence>
<dbReference type="InterPro" id="IPR011990">
    <property type="entry name" value="TPR-like_helical_dom_sf"/>
</dbReference>
<dbReference type="SUPFAM" id="SSF48452">
    <property type="entry name" value="TPR-like"/>
    <property type="match status" value="2"/>
</dbReference>
<feature type="region of interest" description="Disordered" evidence="1">
    <location>
        <begin position="311"/>
        <end position="373"/>
    </location>
</feature>
<dbReference type="PANTHER" id="PTHR46082">
    <property type="entry name" value="ATP/GTP-BINDING PROTEIN-RELATED"/>
    <property type="match status" value="1"/>
</dbReference>
<gene>
    <name evidence="3" type="primary">fxsT</name>
    <name evidence="3" type="ORF">ACGFZB_27165</name>
</gene>
<dbReference type="Pfam" id="PF13424">
    <property type="entry name" value="TPR_12"/>
    <property type="match status" value="1"/>
</dbReference>
<dbReference type="RefSeq" id="WP_392820260.1">
    <property type="nucleotide sequence ID" value="NZ_JBICYV010000014.1"/>
</dbReference>
<reference evidence="3 4" key="1">
    <citation type="submission" date="2024-10" db="EMBL/GenBank/DDBJ databases">
        <title>The Natural Products Discovery Center: Release of the First 8490 Sequenced Strains for Exploring Actinobacteria Biosynthetic Diversity.</title>
        <authorList>
            <person name="Kalkreuter E."/>
            <person name="Kautsar S.A."/>
            <person name="Yang D."/>
            <person name="Bader C.D."/>
            <person name="Teijaro C.N."/>
            <person name="Fluegel L."/>
            <person name="Davis C.M."/>
            <person name="Simpson J.R."/>
            <person name="Lauterbach L."/>
            <person name="Steele A.D."/>
            <person name="Gui C."/>
            <person name="Meng S."/>
            <person name="Li G."/>
            <person name="Viehrig K."/>
            <person name="Ye F."/>
            <person name="Su P."/>
            <person name="Kiefer A.F."/>
            <person name="Nichols A."/>
            <person name="Cepeda A.J."/>
            <person name="Yan W."/>
            <person name="Fan B."/>
            <person name="Jiang Y."/>
            <person name="Adhikari A."/>
            <person name="Zheng C.-J."/>
            <person name="Schuster L."/>
            <person name="Cowan T.M."/>
            <person name="Smanski M.J."/>
            <person name="Chevrette M.G."/>
            <person name="De Carvalho L.P.S."/>
            <person name="Shen B."/>
        </authorList>
    </citation>
    <scope>NUCLEOTIDE SEQUENCE [LARGE SCALE GENOMIC DNA]</scope>
    <source>
        <strain evidence="3 4">NPDC048320</strain>
    </source>
</reference>
<dbReference type="PANTHER" id="PTHR46082:SF6">
    <property type="entry name" value="AAA+ ATPASE DOMAIN-CONTAINING PROTEIN-RELATED"/>
    <property type="match status" value="1"/>
</dbReference>
<organism evidence="3 4">
    <name type="scientific">Streptomyces cinerochromogenes</name>
    <dbReference type="NCBI Taxonomy" id="66422"/>
    <lineage>
        <taxon>Bacteria</taxon>
        <taxon>Bacillati</taxon>
        <taxon>Actinomycetota</taxon>
        <taxon>Actinomycetes</taxon>
        <taxon>Kitasatosporales</taxon>
        <taxon>Streptomycetaceae</taxon>
        <taxon>Streptomyces</taxon>
    </lineage>
</organism>
<accession>A0ABW7BA17</accession>
<dbReference type="NCBIfam" id="NF040586">
    <property type="entry name" value="FxSxx_TPR"/>
    <property type="match status" value="1"/>
</dbReference>
<evidence type="ECO:0000313" key="4">
    <source>
        <dbReference type="Proteomes" id="UP001604267"/>
    </source>
</evidence>
<evidence type="ECO:0000256" key="1">
    <source>
        <dbReference type="SAM" id="MobiDB-lite"/>
    </source>
</evidence>
<dbReference type="InterPro" id="IPR053137">
    <property type="entry name" value="NLR-like"/>
</dbReference>
<evidence type="ECO:0000259" key="2">
    <source>
        <dbReference type="Pfam" id="PF00931"/>
    </source>
</evidence>
<feature type="compositionally biased region" description="Low complexity" evidence="1">
    <location>
        <begin position="100"/>
        <end position="117"/>
    </location>
</feature>
<dbReference type="Gene3D" id="3.40.50.300">
    <property type="entry name" value="P-loop containing nucleotide triphosphate hydrolases"/>
    <property type="match status" value="1"/>
</dbReference>
<keyword evidence="4" id="KW-1185">Reference proteome</keyword>
<feature type="compositionally biased region" description="Low complexity" evidence="1">
    <location>
        <begin position="325"/>
        <end position="355"/>
    </location>
</feature>
<feature type="region of interest" description="Disordered" evidence="1">
    <location>
        <begin position="198"/>
        <end position="223"/>
    </location>
</feature>
<dbReference type="Proteomes" id="UP001604267">
    <property type="component" value="Unassembled WGS sequence"/>
</dbReference>
<dbReference type="Gene3D" id="1.25.40.10">
    <property type="entry name" value="Tetratricopeptide repeat domain"/>
    <property type="match status" value="2"/>
</dbReference>
<dbReference type="EMBL" id="JBICYV010000014">
    <property type="protein sequence ID" value="MFG3014038.1"/>
    <property type="molecule type" value="Genomic_DNA"/>
</dbReference>
<dbReference type="Pfam" id="PF13374">
    <property type="entry name" value="TPR_10"/>
    <property type="match status" value="1"/>
</dbReference>
<protein>
    <submittedName>
        <fullName evidence="3">FxSxx-COOH system tetratricopeptide repeat protein</fullName>
    </submittedName>
</protein>
<dbReference type="InterPro" id="IPR002182">
    <property type="entry name" value="NB-ARC"/>
</dbReference>
<dbReference type="Pfam" id="PF00931">
    <property type="entry name" value="NB-ARC"/>
    <property type="match status" value="1"/>
</dbReference>
<feature type="domain" description="NB-ARC" evidence="2">
    <location>
        <begin position="391"/>
        <end position="537"/>
    </location>
</feature>
<feature type="region of interest" description="Disordered" evidence="1">
    <location>
        <begin position="99"/>
        <end position="121"/>
    </location>
</feature>
<dbReference type="SUPFAM" id="SSF52540">
    <property type="entry name" value="P-loop containing nucleoside triphosphate hydrolases"/>
    <property type="match status" value="1"/>
</dbReference>
<proteinExistence type="predicted"/>